<comment type="caution">
    <text evidence="1">The sequence shown here is derived from an EMBL/GenBank/DDBJ whole genome shotgun (WGS) entry which is preliminary data.</text>
</comment>
<accession>A0ABT1JZR1</accession>
<dbReference type="EMBL" id="JAMZEC010000001">
    <property type="protein sequence ID" value="MCP2347080.1"/>
    <property type="molecule type" value="Genomic_DNA"/>
</dbReference>
<name>A0ABT1JZR1_9ACTN</name>
<keyword evidence="2" id="KW-1185">Reference proteome</keyword>
<evidence type="ECO:0000313" key="1">
    <source>
        <dbReference type="EMBL" id="MCP2347080.1"/>
    </source>
</evidence>
<protein>
    <submittedName>
        <fullName evidence="1">Uncharacterized protein</fullName>
    </submittedName>
</protein>
<proteinExistence type="predicted"/>
<dbReference type="RefSeq" id="WP_301309520.1">
    <property type="nucleotide sequence ID" value="NZ_BAAAVE010000022.1"/>
</dbReference>
<sequence length="43" mass="4549">MRCGTFYALRPLTQTIVAALNADLSMGDLAYDLAAARYPSVAG</sequence>
<evidence type="ECO:0000313" key="2">
    <source>
        <dbReference type="Proteomes" id="UP001320766"/>
    </source>
</evidence>
<gene>
    <name evidence="1" type="ORF">HD595_003202</name>
</gene>
<organism evidence="1 2">
    <name type="scientific">Nonomuraea roseoviolacea subsp. carminata</name>
    <dbReference type="NCBI Taxonomy" id="160689"/>
    <lineage>
        <taxon>Bacteria</taxon>
        <taxon>Bacillati</taxon>
        <taxon>Actinomycetota</taxon>
        <taxon>Actinomycetes</taxon>
        <taxon>Streptosporangiales</taxon>
        <taxon>Streptosporangiaceae</taxon>
        <taxon>Nonomuraea</taxon>
    </lineage>
</organism>
<dbReference type="Proteomes" id="UP001320766">
    <property type="component" value="Unassembled WGS sequence"/>
</dbReference>
<reference evidence="1 2" key="1">
    <citation type="submission" date="2022-06" db="EMBL/GenBank/DDBJ databases">
        <title>Sequencing the genomes of 1000 actinobacteria strains.</title>
        <authorList>
            <person name="Klenk H.-P."/>
        </authorList>
    </citation>
    <scope>NUCLEOTIDE SEQUENCE [LARGE SCALE GENOMIC DNA]</scope>
    <source>
        <strain evidence="1 2">DSM 44170</strain>
    </source>
</reference>